<dbReference type="GO" id="GO:0006412">
    <property type="term" value="P:translation"/>
    <property type="evidence" value="ECO:0007669"/>
    <property type="project" value="InterPro"/>
</dbReference>
<dbReference type="Proteomes" id="UP000321393">
    <property type="component" value="Unassembled WGS sequence"/>
</dbReference>
<evidence type="ECO:0000256" key="3">
    <source>
        <dbReference type="SAM" id="MobiDB-lite"/>
    </source>
</evidence>
<protein>
    <submittedName>
        <fullName evidence="4">Ty3-gypsy retrotransposon protein</fullName>
    </submittedName>
</protein>
<organism evidence="4 6">
    <name type="scientific">Cucumis melo var. makuwa</name>
    <name type="common">Oriental melon</name>
    <dbReference type="NCBI Taxonomy" id="1194695"/>
    <lineage>
        <taxon>Eukaryota</taxon>
        <taxon>Viridiplantae</taxon>
        <taxon>Streptophyta</taxon>
        <taxon>Embryophyta</taxon>
        <taxon>Tracheophyta</taxon>
        <taxon>Spermatophyta</taxon>
        <taxon>Magnoliopsida</taxon>
        <taxon>eudicotyledons</taxon>
        <taxon>Gunneridae</taxon>
        <taxon>Pentapetalae</taxon>
        <taxon>rosids</taxon>
        <taxon>fabids</taxon>
        <taxon>Cucurbitales</taxon>
        <taxon>Cucurbitaceae</taxon>
        <taxon>Benincaseae</taxon>
        <taxon>Cucumis</taxon>
    </lineage>
</organism>
<dbReference type="PROSITE" id="PS00055">
    <property type="entry name" value="RIBOSOMAL_S12"/>
    <property type="match status" value="1"/>
</dbReference>
<dbReference type="AlphaFoldDB" id="A0A5A7T046"/>
<evidence type="ECO:0000313" key="4">
    <source>
        <dbReference type="EMBL" id="KAA0036884.1"/>
    </source>
</evidence>
<dbReference type="PANTHER" id="PTHR33437:SF2">
    <property type="entry name" value="OS06G0361200 PROTEIN"/>
    <property type="match status" value="1"/>
</dbReference>
<evidence type="ECO:0000256" key="2">
    <source>
        <dbReference type="ARBA" id="ARBA00023274"/>
    </source>
</evidence>
<accession>A0A5A7T046</accession>
<name>A0A5A7T046_CUCMM</name>
<dbReference type="GO" id="GO:0005840">
    <property type="term" value="C:ribosome"/>
    <property type="evidence" value="ECO:0007669"/>
    <property type="project" value="UniProtKB-KW"/>
</dbReference>
<sequence>MTSQGNTSKALSNISKRPNSRSRSKELNHMRICHPLRSQRIFGNNFQELGKNVNMLMKVVEEMNYEIASLKNHIESHDAAESSHIHSVKNTDKGKAVMQESQAQNLTSIASMSIHQLQETIANSIKIQYDGSTQTFSLYFKPYTKRIDNLRMSNGYQPPKFQQFNEKCNPKQHVAHFIETCEIASTRGDLLVKQFIQTLIGNTFDWYTDLEPKSIDI</sequence>
<dbReference type="Proteomes" id="UP000321947">
    <property type="component" value="Unassembled WGS sequence"/>
</dbReference>
<evidence type="ECO:0000313" key="7">
    <source>
        <dbReference type="Proteomes" id="UP000321947"/>
    </source>
</evidence>
<dbReference type="EMBL" id="SSTD01019280">
    <property type="protein sequence ID" value="TYJ96687.1"/>
    <property type="molecule type" value="Genomic_DNA"/>
</dbReference>
<dbReference type="EMBL" id="SSTE01019181">
    <property type="protein sequence ID" value="KAA0036884.1"/>
    <property type="molecule type" value="Genomic_DNA"/>
</dbReference>
<comment type="caution">
    <text evidence="4">The sequence shown here is derived from an EMBL/GenBank/DDBJ whole genome shotgun (WGS) entry which is preliminary data.</text>
</comment>
<evidence type="ECO:0000313" key="5">
    <source>
        <dbReference type="EMBL" id="TYJ96687.1"/>
    </source>
</evidence>
<dbReference type="GO" id="GO:0003735">
    <property type="term" value="F:structural constituent of ribosome"/>
    <property type="evidence" value="ECO:0007669"/>
    <property type="project" value="InterPro"/>
</dbReference>
<keyword evidence="1" id="KW-0689">Ribosomal protein</keyword>
<feature type="compositionally biased region" description="Polar residues" evidence="3">
    <location>
        <begin position="1"/>
        <end position="17"/>
    </location>
</feature>
<feature type="region of interest" description="Disordered" evidence="3">
    <location>
        <begin position="1"/>
        <end position="27"/>
    </location>
</feature>
<evidence type="ECO:0000256" key="1">
    <source>
        <dbReference type="ARBA" id="ARBA00022980"/>
    </source>
</evidence>
<dbReference type="GO" id="GO:1990904">
    <property type="term" value="C:ribonucleoprotein complex"/>
    <property type="evidence" value="ECO:0007669"/>
    <property type="project" value="UniProtKB-KW"/>
</dbReference>
<dbReference type="InterPro" id="IPR006032">
    <property type="entry name" value="Ribosomal_uS12"/>
</dbReference>
<evidence type="ECO:0000313" key="6">
    <source>
        <dbReference type="Proteomes" id="UP000321393"/>
    </source>
</evidence>
<dbReference type="PANTHER" id="PTHR33437">
    <property type="entry name" value="OS06G0361200 PROTEIN"/>
    <property type="match status" value="1"/>
</dbReference>
<keyword evidence="2" id="KW-0687">Ribonucleoprotein</keyword>
<gene>
    <name evidence="5" type="ORF">E5676_scaffold549G00380</name>
    <name evidence="4" type="ORF">E6C27_scaffold1480G00050</name>
</gene>
<proteinExistence type="predicted"/>
<reference evidence="6 7" key="1">
    <citation type="submission" date="2019-08" db="EMBL/GenBank/DDBJ databases">
        <title>Draft genome sequences of two oriental melons (Cucumis melo L. var makuwa).</title>
        <authorList>
            <person name="Kwon S.-Y."/>
        </authorList>
    </citation>
    <scope>NUCLEOTIDE SEQUENCE [LARGE SCALE GENOMIC DNA]</scope>
    <source>
        <strain evidence="7">cv. Chang Bougi</strain>
        <strain evidence="6">cv. SW 3</strain>
        <tissue evidence="4">Leaf</tissue>
    </source>
</reference>